<dbReference type="STRING" id="641238.SAMN04490244_102278"/>
<dbReference type="InterPro" id="IPR001757">
    <property type="entry name" value="P_typ_ATPase"/>
</dbReference>
<feature type="transmembrane region" description="Helical" evidence="10">
    <location>
        <begin position="261"/>
        <end position="280"/>
    </location>
</feature>
<dbReference type="InterPro" id="IPR018303">
    <property type="entry name" value="ATPase_P-typ_P_site"/>
</dbReference>
<dbReference type="NCBIfam" id="TIGR01525">
    <property type="entry name" value="ATPase-IB_hvy"/>
    <property type="match status" value="1"/>
</dbReference>
<keyword evidence="13" id="KW-1185">Reference proteome</keyword>
<feature type="transmembrane region" description="Helical" evidence="10">
    <location>
        <begin position="776"/>
        <end position="794"/>
    </location>
</feature>
<dbReference type="PANTHER" id="PTHR43520:SF8">
    <property type="entry name" value="P-TYPE CU(+) TRANSPORTER"/>
    <property type="match status" value="1"/>
</dbReference>
<dbReference type="SUPFAM" id="SSF55008">
    <property type="entry name" value="HMA, heavy metal-associated domain"/>
    <property type="match status" value="2"/>
</dbReference>
<sequence length="820" mass="84419">MSHARDVTLSLPDLSCAGCVNRAERALTGADGVAAAHVNLATRSAAVTLADGASAGPALEALRRAGYPARLYEDRFPLDGLTCASCVARAERALGRTPGVTGAEVNLATRSAHVTATTLDALSAARRSVAEAGYPPAAETDTDRTLRDDEDEVTRARRTTILAAALTVPVVVLEMGGHAVPGFRDWLTGLAGAFPLLLLEFALTSLVLAWPGREFFARGVPALLRGAPEMNALVAIGTFAAWGYSTVAVFAPGLLPEGSAQVYFEAAATIVTLILLGRWLEARARGRAGEAVRALIGLQPRTARVDRNGTVTERPIEEIAVGDIVHLRPGERVAVDGTVTGGSSHLDESSLTGEPIPVEKAEGDTVTAGTVNGQGAVTYRATRVGSETRLAQIVRMVEAAQGARLPVQDLVNRITGVFVPAVLAIATVTVAVWLLAGAGPSAALVAGVSVLIVACPCAMGLAVPVSIMVATGRGAEMGLIFRKGDALQRLGEVDTIALDKTGTLTEGRPEVVDIALAPGADRRATLAAIGAVETASEHPLSRAIVRAAQTETDPAPAVTDFTALTGAGVSASVEGRRVLIGARRLMQREGIDLSPLPTEIGPGRTPVYAAIDDRAVALIQIADRLRASTPGAIKSLRAAGIEVAMITGDDAATAQAVADSLGIDKVTAEVAPEGKVAALEDLRRDGRLAFVGDGINDAPALATADLGIAIGTGTDVAIESADVVLMGDDLAGLVRAVDLSRATMRNIRENLVWAFGYNVALIPLAAGVLFPAFGLMLSPVLAAGAMALSSLFVVSNALRLRRFDHAAGPAPTGPLKEVTA</sequence>
<dbReference type="PRINTS" id="PR00119">
    <property type="entry name" value="CATATPASE"/>
</dbReference>
<evidence type="ECO:0000313" key="13">
    <source>
        <dbReference type="Proteomes" id="UP000198885"/>
    </source>
</evidence>
<protein>
    <submittedName>
        <fullName evidence="12">Cu+-exporting ATPase</fullName>
    </submittedName>
</protein>
<dbReference type="GO" id="GO:0055070">
    <property type="term" value="P:copper ion homeostasis"/>
    <property type="evidence" value="ECO:0007669"/>
    <property type="project" value="TreeGrafter"/>
</dbReference>
<dbReference type="InterPro" id="IPR023299">
    <property type="entry name" value="ATPase_P-typ_cyto_dom_N"/>
</dbReference>
<keyword evidence="4 10" id="KW-0479">Metal-binding</keyword>
<dbReference type="CDD" id="cd00371">
    <property type="entry name" value="HMA"/>
    <property type="match status" value="2"/>
</dbReference>
<dbReference type="GO" id="GO:0005524">
    <property type="term" value="F:ATP binding"/>
    <property type="evidence" value="ECO:0007669"/>
    <property type="project" value="UniProtKB-UniRule"/>
</dbReference>
<keyword evidence="10" id="KW-1003">Cell membrane</keyword>
<dbReference type="GO" id="GO:0016887">
    <property type="term" value="F:ATP hydrolysis activity"/>
    <property type="evidence" value="ECO:0007669"/>
    <property type="project" value="InterPro"/>
</dbReference>
<dbReference type="Gene3D" id="3.30.70.100">
    <property type="match status" value="2"/>
</dbReference>
<dbReference type="Gene3D" id="2.70.150.10">
    <property type="entry name" value="Calcium-transporting ATPase, cytoplasmic transduction domain A"/>
    <property type="match status" value="1"/>
</dbReference>
<dbReference type="SFLD" id="SFLDG00002">
    <property type="entry name" value="C1.7:_P-type_atpase_like"/>
    <property type="match status" value="1"/>
</dbReference>
<feature type="transmembrane region" description="Helical" evidence="10">
    <location>
        <begin position="414"/>
        <end position="436"/>
    </location>
</feature>
<dbReference type="NCBIfam" id="TIGR01494">
    <property type="entry name" value="ATPase_P-type"/>
    <property type="match status" value="1"/>
</dbReference>
<comment type="similarity">
    <text evidence="2 10">Belongs to the cation transport ATPase (P-type) (TC 3.A.3) family. Type IB subfamily.</text>
</comment>
<gene>
    <name evidence="12" type="ORF">SAMN04490244_102278</name>
</gene>
<dbReference type="Gene3D" id="3.40.50.1000">
    <property type="entry name" value="HAD superfamily/HAD-like"/>
    <property type="match status" value="1"/>
</dbReference>
<name>A0A1H9RHJ9_9RHOB</name>
<keyword evidence="3 10" id="KW-0812">Transmembrane</keyword>
<dbReference type="PROSITE" id="PS00154">
    <property type="entry name" value="ATPASE_E1_E2"/>
    <property type="match status" value="1"/>
</dbReference>
<dbReference type="PRINTS" id="PR00943">
    <property type="entry name" value="CUATPASE"/>
</dbReference>
<keyword evidence="7" id="KW-1278">Translocase</keyword>
<dbReference type="OrthoDB" id="9807843at2"/>
<dbReference type="SUPFAM" id="SSF81653">
    <property type="entry name" value="Calcium ATPase, transduction domain A"/>
    <property type="match status" value="1"/>
</dbReference>
<dbReference type="InterPro" id="IPR059000">
    <property type="entry name" value="ATPase_P-type_domA"/>
</dbReference>
<feature type="transmembrane region" description="Helical" evidence="10">
    <location>
        <begin position="442"/>
        <end position="470"/>
    </location>
</feature>
<dbReference type="Pfam" id="PF00702">
    <property type="entry name" value="Hydrolase"/>
    <property type="match status" value="1"/>
</dbReference>
<dbReference type="AlphaFoldDB" id="A0A1H9RHJ9"/>
<evidence type="ECO:0000256" key="5">
    <source>
        <dbReference type="ARBA" id="ARBA00022741"/>
    </source>
</evidence>
<dbReference type="CDD" id="cd02094">
    <property type="entry name" value="P-type_ATPase_Cu-like"/>
    <property type="match status" value="1"/>
</dbReference>
<dbReference type="InterPro" id="IPR036412">
    <property type="entry name" value="HAD-like_sf"/>
</dbReference>
<feature type="domain" description="HMA" evidence="11">
    <location>
        <begin position="72"/>
        <end position="137"/>
    </location>
</feature>
<dbReference type="PROSITE" id="PS50846">
    <property type="entry name" value="HMA_2"/>
    <property type="match status" value="2"/>
</dbReference>
<dbReference type="InterPro" id="IPR006121">
    <property type="entry name" value="HMA_dom"/>
</dbReference>
<dbReference type="Proteomes" id="UP000198885">
    <property type="component" value="Unassembled WGS sequence"/>
</dbReference>
<feature type="transmembrane region" description="Helical" evidence="10">
    <location>
        <begin position="751"/>
        <end position="770"/>
    </location>
</feature>
<accession>A0A1H9RHJ9</accession>
<dbReference type="SFLD" id="SFLDF00027">
    <property type="entry name" value="p-type_atpase"/>
    <property type="match status" value="1"/>
</dbReference>
<dbReference type="SUPFAM" id="SSF56784">
    <property type="entry name" value="HAD-like"/>
    <property type="match status" value="1"/>
</dbReference>
<comment type="subcellular location">
    <subcellularLocation>
        <location evidence="10">Cell membrane</location>
    </subcellularLocation>
    <subcellularLocation>
        <location evidence="1">Endomembrane system</location>
        <topology evidence="1">Multi-pass membrane protein</topology>
    </subcellularLocation>
</comment>
<evidence type="ECO:0000256" key="7">
    <source>
        <dbReference type="ARBA" id="ARBA00022967"/>
    </source>
</evidence>
<dbReference type="InterPro" id="IPR008250">
    <property type="entry name" value="ATPase_P-typ_transduc_dom_A_sf"/>
</dbReference>
<feature type="transmembrane region" description="Helical" evidence="10">
    <location>
        <begin position="232"/>
        <end position="255"/>
    </location>
</feature>
<dbReference type="InterPro" id="IPR023214">
    <property type="entry name" value="HAD_sf"/>
</dbReference>
<dbReference type="SUPFAM" id="SSF81665">
    <property type="entry name" value="Calcium ATPase, transmembrane domain M"/>
    <property type="match status" value="1"/>
</dbReference>
<evidence type="ECO:0000256" key="8">
    <source>
        <dbReference type="ARBA" id="ARBA00022989"/>
    </source>
</evidence>
<dbReference type="Gene3D" id="3.40.1110.10">
    <property type="entry name" value="Calcium-transporting ATPase, cytoplasmic domain N"/>
    <property type="match status" value="1"/>
</dbReference>
<keyword evidence="5 10" id="KW-0547">Nucleotide-binding</keyword>
<dbReference type="InterPro" id="IPR036163">
    <property type="entry name" value="HMA_dom_sf"/>
</dbReference>
<dbReference type="GO" id="GO:0043682">
    <property type="term" value="F:P-type divalent copper transporter activity"/>
    <property type="evidence" value="ECO:0007669"/>
    <property type="project" value="TreeGrafter"/>
</dbReference>
<evidence type="ECO:0000256" key="1">
    <source>
        <dbReference type="ARBA" id="ARBA00004127"/>
    </source>
</evidence>
<dbReference type="InterPro" id="IPR023298">
    <property type="entry name" value="ATPase_P-typ_TM_dom_sf"/>
</dbReference>
<proteinExistence type="inferred from homology"/>
<keyword evidence="8 10" id="KW-1133">Transmembrane helix</keyword>
<keyword evidence="9 10" id="KW-0472">Membrane</keyword>
<evidence type="ECO:0000256" key="9">
    <source>
        <dbReference type="ARBA" id="ARBA00023136"/>
    </source>
</evidence>
<evidence type="ECO:0000256" key="10">
    <source>
        <dbReference type="RuleBase" id="RU362081"/>
    </source>
</evidence>
<evidence type="ECO:0000313" key="12">
    <source>
        <dbReference type="EMBL" id="SER72117.1"/>
    </source>
</evidence>
<dbReference type="FunFam" id="2.70.150.10:FF:000002">
    <property type="entry name" value="Copper-transporting ATPase 1, putative"/>
    <property type="match status" value="1"/>
</dbReference>
<feature type="transmembrane region" description="Helical" evidence="10">
    <location>
        <begin position="186"/>
        <end position="211"/>
    </location>
</feature>
<evidence type="ECO:0000256" key="3">
    <source>
        <dbReference type="ARBA" id="ARBA00022692"/>
    </source>
</evidence>
<evidence type="ECO:0000256" key="4">
    <source>
        <dbReference type="ARBA" id="ARBA00022723"/>
    </source>
</evidence>
<organism evidence="12 13">
    <name type="scientific">Tranquillimonas rosea</name>
    <dbReference type="NCBI Taxonomy" id="641238"/>
    <lineage>
        <taxon>Bacteria</taxon>
        <taxon>Pseudomonadati</taxon>
        <taxon>Pseudomonadota</taxon>
        <taxon>Alphaproteobacteria</taxon>
        <taxon>Rhodobacterales</taxon>
        <taxon>Roseobacteraceae</taxon>
        <taxon>Tranquillimonas</taxon>
    </lineage>
</organism>
<dbReference type="RefSeq" id="WP_092688974.1">
    <property type="nucleotide sequence ID" value="NZ_FOGU01000002.1"/>
</dbReference>
<evidence type="ECO:0000259" key="11">
    <source>
        <dbReference type="PROSITE" id="PS50846"/>
    </source>
</evidence>
<reference evidence="12 13" key="1">
    <citation type="submission" date="2016-10" db="EMBL/GenBank/DDBJ databases">
        <authorList>
            <person name="de Groot N.N."/>
        </authorList>
    </citation>
    <scope>NUCLEOTIDE SEQUENCE [LARGE SCALE GENOMIC DNA]</scope>
    <source>
        <strain evidence="12 13">DSM 23042</strain>
    </source>
</reference>
<feature type="domain" description="HMA" evidence="11">
    <location>
        <begin position="5"/>
        <end position="70"/>
    </location>
</feature>
<keyword evidence="6 10" id="KW-0067">ATP-binding</keyword>
<dbReference type="GO" id="GO:0005886">
    <property type="term" value="C:plasma membrane"/>
    <property type="evidence" value="ECO:0007669"/>
    <property type="project" value="UniProtKB-SubCell"/>
</dbReference>
<dbReference type="PANTHER" id="PTHR43520">
    <property type="entry name" value="ATP7, ISOFORM B"/>
    <property type="match status" value="1"/>
</dbReference>
<dbReference type="GO" id="GO:0005507">
    <property type="term" value="F:copper ion binding"/>
    <property type="evidence" value="ECO:0007669"/>
    <property type="project" value="TreeGrafter"/>
</dbReference>
<dbReference type="Pfam" id="PF00403">
    <property type="entry name" value="HMA"/>
    <property type="match status" value="2"/>
</dbReference>
<evidence type="ECO:0000256" key="2">
    <source>
        <dbReference type="ARBA" id="ARBA00006024"/>
    </source>
</evidence>
<dbReference type="EMBL" id="FOGU01000002">
    <property type="protein sequence ID" value="SER72117.1"/>
    <property type="molecule type" value="Genomic_DNA"/>
</dbReference>
<dbReference type="Pfam" id="PF00122">
    <property type="entry name" value="E1-E2_ATPase"/>
    <property type="match status" value="1"/>
</dbReference>
<dbReference type="NCBIfam" id="TIGR01511">
    <property type="entry name" value="ATPase-IB1_Cu"/>
    <property type="match status" value="1"/>
</dbReference>
<dbReference type="GO" id="GO:0012505">
    <property type="term" value="C:endomembrane system"/>
    <property type="evidence" value="ECO:0007669"/>
    <property type="project" value="UniProtKB-SubCell"/>
</dbReference>
<dbReference type="InterPro" id="IPR044492">
    <property type="entry name" value="P_typ_ATPase_HD_dom"/>
</dbReference>
<evidence type="ECO:0000256" key="6">
    <source>
        <dbReference type="ARBA" id="ARBA00022840"/>
    </source>
</evidence>
<dbReference type="InterPro" id="IPR027256">
    <property type="entry name" value="P-typ_ATPase_IB"/>
</dbReference>
<dbReference type="SFLD" id="SFLDS00003">
    <property type="entry name" value="Haloacid_Dehalogenase"/>
    <property type="match status" value="1"/>
</dbReference>
<feature type="transmembrane region" description="Helical" evidence="10">
    <location>
        <begin position="161"/>
        <end position="180"/>
    </location>
</feature>